<dbReference type="EC" id="2.7.7.-" evidence="11"/>
<evidence type="ECO:0000256" key="6">
    <source>
        <dbReference type="ARBA" id="ARBA00022705"/>
    </source>
</evidence>
<keyword evidence="9 11" id="KW-0804">Transcription</keyword>
<dbReference type="KEGG" id="cma:Cmaq_1378"/>
<dbReference type="Proteomes" id="UP000001137">
    <property type="component" value="Chromosome"/>
</dbReference>
<evidence type="ECO:0000256" key="10">
    <source>
        <dbReference type="ARBA" id="ARBA00023211"/>
    </source>
</evidence>
<dbReference type="eggNOG" id="arCOG04110">
    <property type="taxonomic scope" value="Archaea"/>
</dbReference>
<evidence type="ECO:0000256" key="7">
    <source>
        <dbReference type="ARBA" id="ARBA00022723"/>
    </source>
</evidence>
<keyword evidence="4 11" id="KW-0808">Transferase</keyword>
<comment type="cofactor">
    <cofactor evidence="11">
        <name>Mg(2+)</name>
        <dbReference type="ChEBI" id="CHEBI:18420"/>
    </cofactor>
    <cofactor evidence="11">
        <name>Mn(2+)</name>
        <dbReference type="ChEBI" id="CHEBI:29035"/>
    </cofactor>
</comment>
<dbReference type="GeneID" id="5709161"/>
<dbReference type="GO" id="GO:0003899">
    <property type="term" value="F:DNA-directed RNA polymerase activity"/>
    <property type="evidence" value="ECO:0007669"/>
    <property type="project" value="UniProtKB-UniRule"/>
</dbReference>
<evidence type="ECO:0000256" key="2">
    <source>
        <dbReference type="ARBA" id="ARBA00022478"/>
    </source>
</evidence>
<dbReference type="InterPro" id="IPR023639">
    <property type="entry name" value="DNA_primase_ssu_PriS"/>
</dbReference>
<reference evidence="14 15" key="1">
    <citation type="submission" date="2007-10" db="EMBL/GenBank/DDBJ databases">
        <title>Complete sequence of Caldivirga maquilingensis IC-167.</title>
        <authorList>
            <consortium name="US DOE Joint Genome Institute"/>
            <person name="Copeland A."/>
            <person name="Lucas S."/>
            <person name="Lapidus A."/>
            <person name="Barry K."/>
            <person name="Glavina del Rio T."/>
            <person name="Dalin E."/>
            <person name="Tice H."/>
            <person name="Pitluck S."/>
            <person name="Saunders E."/>
            <person name="Brettin T."/>
            <person name="Bruce D."/>
            <person name="Detter J.C."/>
            <person name="Han C."/>
            <person name="Schmutz J."/>
            <person name="Larimer F."/>
            <person name="Land M."/>
            <person name="Hauser L."/>
            <person name="Kyrpides N."/>
            <person name="Ivanova N."/>
            <person name="Biddle J.F."/>
            <person name="Zhang Z."/>
            <person name="Fitz-Gibbon S.T."/>
            <person name="Lowe T.M."/>
            <person name="Saltikov C."/>
            <person name="House C.H."/>
            <person name="Richardson P."/>
        </authorList>
    </citation>
    <scope>NUCLEOTIDE SEQUENCE [LARGE SCALE GENOMIC DNA]</scope>
    <source>
        <strain evidence="15">ATCC 700844 / DSM 13496 / JCM 10307 / IC-167</strain>
    </source>
</reference>
<dbReference type="CDD" id="cd04860">
    <property type="entry name" value="AE_Prim_S"/>
    <property type="match status" value="1"/>
</dbReference>
<evidence type="ECO:0000256" key="1">
    <source>
        <dbReference type="ARBA" id="ARBA00009762"/>
    </source>
</evidence>
<dbReference type="InterPro" id="IPR002755">
    <property type="entry name" value="DNA_primase_S"/>
</dbReference>
<evidence type="ECO:0000256" key="5">
    <source>
        <dbReference type="ARBA" id="ARBA00022695"/>
    </source>
</evidence>
<dbReference type="HOGENOM" id="CLU_056123_1_0_2"/>
<proteinExistence type="inferred from homology"/>
<keyword evidence="5 11" id="KW-0548">Nucleotidyltransferase</keyword>
<protein>
    <recommendedName>
        <fullName evidence="11">DNA primase small subunit PriS</fullName>
        <ecNumber evidence="11">2.7.7.-</ecNumber>
    </recommendedName>
</protein>
<feature type="active site" evidence="11">
    <location>
        <position position="249"/>
    </location>
</feature>
<dbReference type="Pfam" id="PF01896">
    <property type="entry name" value="DNA_primase_S"/>
    <property type="match status" value="1"/>
</dbReference>
<keyword evidence="6 11" id="KW-0235">DNA replication</keyword>
<feature type="active site" evidence="11">
    <location>
        <position position="97"/>
    </location>
</feature>
<dbReference type="PANTHER" id="PTHR10536">
    <property type="entry name" value="DNA PRIMASE SMALL SUBUNIT"/>
    <property type="match status" value="1"/>
</dbReference>
<comment type="similarity">
    <text evidence="1 11 12">Belongs to the eukaryotic-type primase small subunit family.</text>
</comment>
<evidence type="ECO:0000256" key="8">
    <source>
        <dbReference type="ARBA" id="ARBA00022842"/>
    </source>
</evidence>
<dbReference type="EMBL" id="CP000852">
    <property type="protein sequence ID" value="ABW02204.1"/>
    <property type="molecule type" value="Genomic_DNA"/>
</dbReference>
<dbReference type="SUPFAM" id="SSF56747">
    <property type="entry name" value="Prim-pol domain"/>
    <property type="match status" value="1"/>
</dbReference>
<evidence type="ECO:0000256" key="4">
    <source>
        <dbReference type="ARBA" id="ARBA00022679"/>
    </source>
</evidence>
<evidence type="ECO:0000256" key="13">
    <source>
        <dbReference type="RuleBase" id="RU004224"/>
    </source>
</evidence>
<dbReference type="GO" id="GO:0046872">
    <property type="term" value="F:metal ion binding"/>
    <property type="evidence" value="ECO:0007669"/>
    <property type="project" value="UniProtKB-KW"/>
</dbReference>
<dbReference type="GO" id="GO:0000428">
    <property type="term" value="C:DNA-directed RNA polymerase complex"/>
    <property type="evidence" value="ECO:0007669"/>
    <property type="project" value="UniProtKB-KW"/>
</dbReference>
<keyword evidence="3 11" id="KW-0639">Primosome</keyword>
<feature type="active site" evidence="11">
    <location>
        <position position="95"/>
    </location>
</feature>
<dbReference type="GO" id="GO:0006269">
    <property type="term" value="P:DNA replication, synthesis of primer"/>
    <property type="evidence" value="ECO:0007669"/>
    <property type="project" value="UniProtKB-UniRule"/>
</dbReference>
<sequence length="348" mass="39290">MDESLRYIEVLFKNYYRNYFKPPGVPRIENREVAYQPFTGQSMIRHLGFRNWNDLRSFITERIPRNLYLSSAYFNNPSAGEMDAKGWLGADLVFDIDGDHLPTDNCRGVELVTIECLNDALSEVVKLIDVLRYEFGIEEKHLRVTFSGHRGFHVHVEGPEDVINLTQDERRMIVDYLTGKVDLTRQILVNREGRATVVELGPFNANLLGKVYGSVGRVFTEASKLGKVTAGLVRDRSEDIKSGLTVHIDEVVTIDTNRLMRMPNSLHGKTGLIAVELSLSDLDKGIEAIVDKAVAFRKGNPRIRLTQRLQVSRVLGEVIRVKEQGEEASEPAYVAVYLILMGLAQLAE</sequence>
<keyword evidence="7 11" id="KW-0479">Metal-binding</keyword>
<dbReference type="InterPro" id="IPR014052">
    <property type="entry name" value="DNA_primase_ssu_euk/arc"/>
</dbReference>
<comment type="subunit">
    <text evidence="11">Heterodimer of a small subunit (PriS) and a large subunit (PriL).</text>
</comment>
<comment type="function">
    <text evidence="11">Catalytic subunit of DNA primase, an RNA polymerase that catalyzes the synthesis of short RNA molecules used as primers for DNA polymerase during DNA replication. The small subunit contains the primase catalytic core and has DNA synthesis activity on its own. Binding to the large subunit stabilizes and modulates the activity, increasing the rate of DNA synthesis while decreasing the length of the DNA fragments, and conferring RNA synthesis capability. The DNA polymerase activity may enable DNA primase to also catalyze primer extension after primer synthesis. May also play a role in DNA repair.</text>
</comment>
<comment type="function">
    <text evidence="13">RNA polymerase that catalyzes the synthesis of short RNA molecules used as primers for DNA polymerase during DNA replication.</text>
</comment>
<evidence type="ECO:0000256" key="11">
    <source>
        <dbReference type="HAMAP-Rule" id="MF_00700"/>
    </source>
</evidence>
<accession>A8M8Y5</accession>
<evidence type="ECO:0000256" key="12">
    <source>
        <dbReference type="RuleBase" id="RU003514"/>
    </source>
</evidence>
<gene>
    <name evidence="11" type="primary">priS</name>
    <name evidence="14" type="ordered locus">Cmaq_1378</name>
</gene>
<evidence type="ECO:0000256" key="9">
    <source>
        <dbReference type="ARBA" id="ARBA00023163"/>
    </source>
</evidence>
<dbReference type="RefSeq" id="WP_012186423.1">
    <property type="nucleotide sequence ID" value="NC_009954.1"/>
</dbReference>
<keyword evidence="2 11" id="KW-0240">DNA-directed RNA polymerase</keyword>
<evidence type="ECO:0000313" key="15">
    <source>
        <dbReference type="Proteomes" id="UP000001137"/>
    </source>
</evidence>
<organism evidence="14 15">
    <name type="scientific">Caldivirga maquilingensis (strain ATCC 700844 / DSM 13496 / JCM 10307 / IC-167)</name>
    <dbReference type="NCBI Taxonomy" id="397948"/>
    <lineage>
        <taxon>Archaea</taxon>
        <taxon>Thermoproteota</taxon>
        <taxon>Thermoprotei</taxon>
        <taxon>Thermoproteales</taxon>
        <taxon>Thermoproteaceae</taxon>
        <taxon>Caldivirga</taxon>
    </lineage>
</organism>
<evidence type="ECO:0000313" key="14">
    <source>
        <dbReference type="EMBL" id="ABW02204.1"/>
    </source>
</evidence>
<keyword evidence="15" id="KW-1185">Reference proteome</keyword>
<keyword evidence="10 11" id="KW-0464">Manganese</keyword>
<name>A8M8Y5_CALMQ</name>
<evidence type="ECO:0000256" key="3">
    <source>
        <dbReference type="ARBA" id="ARBA00022515"/>
    </source>
</evidence>
<dbReference type="GO" id="GO:1990077">
    <property type="term" value="C:primosome complex"/>
    <property type="evidence" value="ECO:0007669"/>
    <property type="project" value="UniProtKB-KW"/>
</dbReference>
<keyword evidence="8 11" id="KW-0460">Magnesium</keyword>
<dbReference type="Gene3D" id="3.90.920.10">
    <property type="entry name" value="DNA primase, PRIM domain"/>
    <property type="match status" value="1"/>
</dbReference>
<dbReference type="OrthoDB" id="31125at2157"/>
<dbReference type="HAMAP" id="MF_00700">
    <property type="entry name" value="DNA_primase_sml_arc"/>
    <property type="match status" value="1"/>
</dbReference>
<dbReference type="STRING" id="397948.Cmaq_1378"/>
<dbReference type="AlphaFoldDB" id="A8M8Y5"/>